<feature type="signal peptide" evidence="1">
    <location>
        <begin position="1"/>
        <end position="17"/>
    </location>
</feature>
<keyword evidence="1" id="KW-0732">Signal</keyword>
<protein>
    <submittedName>
        <fullName evidence="2">Uncharacterized protein</fullName>
    </submittedName>
</protein>
<evidence type="ECO:0000313" key="3">
    <source>
        <dbReference type="Proteomes" id="UP000435112"/>
    </source>
</evidence>
<evidence type="ECO:0000256" key="1">
    <source>
        <dbReference type="SAM" id="SignalP"/>
    </source>
</evidence>
<dbReference type="Proteomes" id="UP000435112">
    <property type="component" value="Unassembled WGS sequence"/>
</dbReference>
<name>A0A6A3ICV9_9STRA</name>
<comment type="caution">
    <text evidence="2">The sequence shown here is derived from an EMBL/GenBank/DDBJ whole genome shotgun (WGS) entry which is preliminary data.</text>
</comment>
<sequence>MLLFILVILCHPMPKTTTPPCFAKSCFMYSFQNDWVNNFEGVQKRINTTNPRITCKSLAK</sequence>
<dbReference type="AlphaFoldDB" id="A0A6A3ICV9"/>
<organism evidence="2 3">
    <name type="scientific">Phytophthora rubi</name>
    <dbReference type="NCBI Taxonomy" id="129364"/>
    <lineage>
        <taxon>Eukaryota</taxon>
        <taxon>Sar</taxon>
        <taxon>Stramenopiles</taxon>
        <taxon>Oomycota</taxon>
        <taxon>Peronosporomycetes</taxon>
        <taxon>Peronosporales</taxon>
        <taxon>Peronosporaceae</taxon>
        <taxon>Phytophthora</taxon>
    </lineage>
</organism>
<accession>A0A6A3ICV9</accession>
<reference evidence="2 3" key="1">
    <citation type="submission" date="2018-09" db="EMBL/GenBank/DDBJ databases">
        <title>Genomic investigation of the strawberry pathogen Phytophthora fragariae indicates pathogenicity is determined by transcriptional variation in three key races.</title>
        <authorList>
            <person name="Adams T.M."/>
            <person name="Armitage A.D."/>
            <person name="Sobczyk M.K."/>
            <person name="Bates H.J."/>
            <person name="Dunwell J.M."/>
            <person name="Nellist C.F."/>
            <person name="Harrison R.J."/>
        </authorList>
    </citation>
    <scope>NUCLEOTIDE SEQUENCE [LARGE SCALE GENOMIC DNA]</scope>
    <source>
        <strain evidence="2 3">SCRP324</strain>
    </source>
</reference>
<gene>
    <name evidence="2" type="ORF">PR002_g24740</name>
</gene>
<proteinExistence type="predicted"/>
<feature type="chain" id="PRO_5025664755" evidence="1">
    <location>
        <begin position="18"/>
        <end position="60"/>
    </location>
</feature>
<dbReference type="EMBL" id="QXFU01003102">
    <property type="protein sequence ID" value="KAE8978345.1"/>
    <property type="molecule type" value="Genomic_DNA"/>
</dbReference>
<evidence type="ECO:0000313" key="2">
    <source>
        <dbReference type="EMBL" id="KAE8978345.1"/>
    </source>
</evidence>